<evidence type="ECO:0000256" key="4">
    <source>
        <dbReference type="ARBA" id="ARBA00022840"/>
    </source>
</evidence>
<evidence type="ECO:0000256" key="2">
    <source>
        <dbReference type="ARBA" id="ARBA00022448"/>
    </source>
</evidence>
<dbReference type="NCBIfam" id="TIGR03771">
    <property type="entry name" value="anch_rpt_ABC"/>
    <property type="match status" value="1"/>
</dbReference>
<evidence type="ECO:0000313" key="6">
    <source>
        <dbReference type="EMBL" id="NKE60384.1"/>
    </source>
</evidence>
<dbReference type="Proteomes" id="UP001515943">
    <property type="component" value="Unassembled WGS sequence"/>
</dbReference>
<keyword evidence="2" id="KW-0813">Transport</keyword>
<dbReference type="CDD" id="cd03235">
    <property type="entry name" value="ABC_Metallic_Cations"/>
    <property type="match status" value="1"/>
</dbReference>
<dbReference type="InterPro" id="IPR022508">
    <property type="entry name" value="ABC_trspt_anch-rpt_ATP-bd"/>
</dbReference>
<accession>A0ABX1FN08</accession>
<dbReference type="PROSITE" id="PS00211">
    <property type="entry name" value="ABC_TRANSPORTER_1"/>
    <property type="match status" value="1"/>
</dbReference>
<keyword evidence="3" id="KW-0547">Nucleotide-binding</keyword>
<dbReference type="Pfam" id="PF00005">
    <property type="entry name" value="ABC_tran"/>
    <property type="match status" value="1"/>
</dbReference>
<name>A0ABX1FN08_9PSEU</name>
<comment type="similarity">
    <text evidence="1">Belongs to the ABC transporter superfamily.</text>
</comment>
<reference evidence="6 7" key="1">
    <citation type="submission" date="2019-08" db="EMBL/GenBank/DDBJ databases">
        <title>Lentzea from Indian Himalayas.</title>
        <authorList>
            <person name="Mandal S."/>
            <person name="Mallick Gupta A."/>
            <person name="Maiti P.K."/>
            <person name="Sarkar J."/>
            <person name="Mandal S."/>
        </authorList>
    </citation>
    <scope>NUCLEOTIDE SEQUENCE [LARGE SCALE GENOMIC DNA]</scope>
    <source>
        <strain evidence="6 7">PSKA42</strain>
    </source>
</reference>
<comment type="caution">
    <text evidence="6">The sequence shown here is derived from an EMBL/GenBank/DDBJ whole genome shotgun (WGS) entry which is preliminary data.</text>
</comment>
<gene>
    <name evidence="6" type="ORF">FXN61_27760</name>
</gene>
<dbReference type="PANTHER" id="PTHR42734">
    <property type="entry name" value="METAL TRANSPORT SYSTEM ATP-BINDING PROTEIN TM_0124-RELATED"/>
    <property type="match status" value="1"/>
</dbReference>
<dbReference type="Gene3D" id="3.40.50.300">
    <property type="entry name" value="P-loop containing nucleotide triphosphate hydrolases"/>
    <property type="match status" value="1"/>
</dbReference>
<sequence>MNEPVLDIVGLAVDLGGREVLSEVDLRLRPGELVGLIGPNGAGKTTLLRTALGLIPPRRGTVAVHGRTAKQAQGSVGYVPQRHEFAWDFPISVAKAVATGRTHLTGLLGRRTEQDRTAVDAAITRVGMDDLRTRPVGELSGGQRQRVLVARALALQPRLLLLDEPFTGIDAPTQELLSGLLTELRDEGVAVLMTTHDLAAATTLCSRLCLLNRTVVADGEPAALADTDIWLRTFGLDRAEQLLRSLGVSR</sequence>
<keyword evidence="7" id="KW-1185">Reference proteome</keyword>
<dbReference type="InterPro" id="IPR017871">
    <property type="entry name" value="ABC_transporter-like_CS"/>
</dbReference>
<evidence type="ECO:0000256" key="1">
    <source>
        <dbReference type="ARBA" id="ARBA00005417"/>
    </source>
</evidence>
<feature type="domain" description="ABC transporter" evidence="5">
    <location>
        <begin position="6"/>
        <end position="237"/>
    </location>
</feature>
<evidence type="ECO:0000313" key="7">
    <source>
        <dbReference type="Proteomes" id="UP001515943"/>
    </source>
</evidence>
<evidence type="ECO:0000259" key="5">
    <source>
        <dbReference type="PROSITE" id="PS50893"/>
    </source>
</evidence>
<dbReference type="SMART" id="SM00382">
    <property type="entry name" value="AAA"/>
    <property type="match status" value="1"/>
</dbReference>
<keyword evidence="4 6" id="KW-0067">ATP-binding</keyword>
<dbReference type="RefSeq" id="WP_167977039.1">
    <property type="nucleotide sequence ID" value="NZ_VSRL01000120.1"/>
</dbReference>
<dbReference type="SUPFAM" id="SSF52540">
    <property type="entry name" value="P-loop containing nucleoside triphosphate hydrolases"/>
    <property type="match status" value="1"/>
</dbReference>
<dbReference type="EMBL" id="VSRL01000120">
    <property type="protein sequence ID" value="NKE60384.1"/>
    <property type="molecule type" value="Genomic_DNA"/>
</dbReference>
<dbReference type="InterPro" id="IPR003439">
    <property type="entry name" value="ABC_transporter-like_ATP-bd"/>
</dbReference>
<dbReference type="InterPro" id="IPR003593">
    <property type="entry name" value="AAA+_ATPase"/>
</dbReference>
<organism evidence="6 7">
    <name type="scientific">Lentzea indica</name>
    <dbReference type="NCBI Taxonomy" id="2604800"/>
    <lineage>
        <taxon>Bacteria</taxon>
        <taxon>Bacillati</taxon>
        <taxon>Actinomycetota</taxon>
        <taxon>Actinomycetes</taxon>
        <taxon>Pseudonocardiales</taxon>
        <taxon>Pseudonocardiaceae</taxon>
        <taxon>Lentzea</taxon>
    </lineage>
</organism>
<dbReference type="InterPro" id="IPR050153">
    <property type="entry name" value="Metal_Ion_Import_ABC"/>
</dbReference>
<protein>
    <submittedName>
        <fullName evidence="6">Anchored repeat-type ABC transporter ATP-binding subunit</fullName>
    </submittedName>
</protein>
<dbReference type="PROSITE" id="PS50893">
    <property type="entry name" value="ABC_TRANSPORTER_2"/>
    <property type="match status" value="1"/>
</dbReference>
<evidence type="ECO:0000256" key="3">
    <source>
        <dbReference type="ARBA" id="ARBA00022741"/>
    </source>
</evidence>
<dbReference type="GO" id="GO:0005524">
    <property type="term" value="F:ATP binding"/>
    <property type="evidence" value="ECO:0007669"/>
    <property type="project" value="UniProtKB-KW"/>
</dbReference>
<dbReference type="InterPro" id="IPR027417">
    <property type="entry name" value="P-loop_NTPase"/>
</dbReference>
<proteinExistence type="inferred from homology"/>
<dbReference type="PANTHER" id="PTHR42734:SF17">
    <property type="entry name" value="METAL TRANSPORT SYSTEM ATP-BINDING PROTEIN TM_0124-RELATED"/>
    <property type="match status" value="1"/>
</dbReference>